<keyword evidence="2" id="KW-1185">Reference proteome</keyword>
<sequence>MCELLLFVKIFAEFYRKIVPVLFFFFLQIWKKFTNLIIFKIIQEIFF</sequence>
<dbReference type="EMBL" id="CP002669">
    <property type="protein sequence ID" value="AEC45609.1"/>
    <property type="molecule type" value="Genomic_DNA"/>
</dbReference>
<proteinExistence type="predicted"/>
<evidence type="ECO:0000313" key="1">
    <source>
        <dbReference type="EMBL" id="AEC45609.1"/>
    </source>
</evidence>
<evidence type="ECO:0000313" key="2">
    <source>
        <dbReference type="Proteomes" id="UP000008738"/>
    </source>
</evidence>
<dbReference type="Proteomes" id="UP000008738">
    <property type="component" value="Chromosome"/>
</dbReference>
<accession>A0ABM5M4S2</accession>
<name>A0ABM5M4S2_MESHM</name>
<reference evidence="1 2" key="1">
    <citation type="journal article" date="2011" name="J. Bacteriol.">
        <title>Genome analysis of a Mycoplasma hyorhinis strain derived from a primary human melanoma cell line.</title>
        <authorList>
            <person name="Kornspan J.D."/>
            <person name="Lysnyansky I."/>
            <person name="Kahan T."/>
            <person name="Herrmann R."/>
            <person name="Rottem S."/>
            <person name="Nir-Paz R."/>
        </authorList>
    </citation>
    <scope>NUCLEOTIDE SEQUENCE [LARGE SCALE GENOMIC DNA]</scope>
    <source>
        <strain evidence="1 2">MCLD</strain>
    </source>
</reference>
<organism evidence="1 2">
    <name type="scientific">Mesomycoplasma hyorhinis (strain MCLD)</name>
    <name type="common">Mycoplasma hyorhinis</name>
    <dbReference type="NCBI Taxonomy" id="936139"/>
    <lineage>
        <taxon>Bacteria</taxon>
        <taxon>Bacillati</taxon>
        <taxon>Mycoplasmatota</taxon>
        <taxon>Mycoplasmoidales</taxon>
        <taxon>Metamycoplasmataceae</taxon>
        <taxon>Mesomycoplasma</taxon>
    </lineage>
</organism>
<protein>
    <submittedName>
        <fullName evidence="1">Uncharacterized protein</fullName>
    </submittedName>
</protein>
<gene>
    <name evidence="1" type="ordered locus">SRH_00190</name>
</gene>